<proteinExistence type="predicted"/>
<dbReference type="InterPro" id="IPR002645">
    <property type="entry name" value="STAS_dom"/>
</dbReference>
<feature type="domain" description="STAS" evidence="1">
    <location>
        <begin position="15"/>
        <end position="116"/>
    </location>
</feature>
<evidence type="ECO:0000313" key="3">
    <source>
        <dbReference type="Proteomes" id="UP000043763"/>
    </source>
</evidence>
<evidence type="ECO:0000259" key="1">
    <source>
        <dbReference type="PROSITE" id="PS50801"/>
    </source>
</evidence>
<dbReference type="InterPro" id="IPR036513">
    <property type="entry name" value="STAS_dom_sf"/>
</dbReference>
<protein>
    <recommendedName>
        <fullName evidence="1">STAS domain-containing protein</fullName>
    </recommendedName>
</protein>
<reference evidence="3" key="1">
    <citation type="submission" date="2015-04" db="EMBL/GenBank/DDBJ databases">
        <authorList>
            <person name="Mushtaq Mamoona"/>
        </authorList>
    </citation>
    <scope>NUCLEOTIDE SEQUENCE [LARGE SCALE GENOMIC DNA]</scope>
    <source>
        <strain evidence="3">AN4859/03</strain>
    </source>
</reference>
<dbReference type="AlphaFoldDB" id="A0A0G4K832"/>
<dbReference type="EMBL" id="CVLB01000001">
    <property type="protein sequence ID" value="CRF34032.1"/>
    <property type="molecule type" value="Genomic_DNA"/>
</dbReference>
<sequence>MIGISFESSYYLKDDSVIIISLYNNIYDEHLPQIKDLFSEFLIKDINNIILDLSDCLFIEKEIWEYLIELKKELSHKKGDLVLANMYGVVKNDYNIMELSNYLESFNNINNAFYNFGILNDIKSA</sequence>
<gene>
    <name evidence="2" type="ORF">BRSU_1831</name>
</gene>
<dbReference type="Gene3D" id="3.30.750.24">
    <property type="entry name" value="STAS domain"/>
    <property type="match status" value="1"/>
</dbReference>
<evidence type="ECO:0000313" key="2">
    <source>
        <dbReference type="EMBL" id="CRF34032.1"/>
    </source>
</evidence>
<dbReference type="SUPFAM" id="SSF52091">
    <property type="entry name" value="SpoIIaa-like"/>
    <property type="match status" value="1"/>
</dbReference>
<dbReference type="RefSeq" id="WP_048595003.1">
    <property type="nucleotide sequence ID" value="NZ_CVLB01000001.1"/>
</dbReference>
<keyword evidence="3" id="KW-1185">Reference proteome</keyword>
<dbReference type="Pfam" id="PF01740">
    <property type="entry name" value="STAS"/>
    <property type="match status" value="1"/>
</dbReference>
<name>A0A0G4K832_9SPIR</name>
<dbReference type="OrthoDB" id="307881at2"/>
<dbReference type="Proteomes" id="UP000043763">
    <property type="component" value="Unassembled WGS sequence"/>
</dbReference>
<organism evidence="2 3">
    <name type="scientific">Brachyspira suanatina</name>
    <dbReference type="NCBI Taxonomy" id="381802"/>
    <lineage>
        <taxon>Bacteria</taxon>
        <taxon>Pseudomonadati</taxon>
        <taxon>Spirochaetota</taxon>
        <taxon>Spirochaetia</taxon>
        <taxon>Brachyspirales</taxon>
        <taxon>Brachyspiraceae</taxon>
        <taxon>Brachyspira</taxon>
    </lineage>
</organism>
<dbReference type="PROSITE" id="PS50801">
    <property type="entry name" value="STAS"/>
    <property type="match status" value="1"/>
</dbReference>
<accession>A0A0G4K832</accession>